<dbReference type="AlphaFoldDB" id="A0AAV7GUJ9"/>
<sequence length="165" mass="18501">MSDDSRNLTGIPQIVRLKQLLKKWQSNTLGNDPKPISSAGGSSTAVNTKLKAVTDQSCHSDEDCSHSPEPAPDVPRGYLPVYVGQEKRRFVIPMTYLSSPVFKLLLEKAEEEFGFDHDGALTLPCEIEVFKYILQVMQQHQKGLINDGNQTIHFCRLFVVLDSLR</sequence>
<gene>
    <name evidence="2" type="ORF">IEQ34_011089</name>
</gene>
<dbReference type="InterPro" id="IPR003676">
    <property type="entry name" value="SAUR_fam"/>
</dbReference>
<organism evidence="2 3">
    <name type="scientific">Dendrobium chrysotoxum</name>
    <name type="common">Orchid</name>
    <dbReference type="NCBI Taxonomy" id="161865"/>
    <lineage>
        <taxon>Eukaryota</taxon>
        <taxon>Viridiplantae</taxon>
        <taxon>Streptophyta</taxon>
        <taxon>Embryophyta</taxon>
        <taxon>Tracheophyta</taxon>
        <taxon>Spermatophyta</taxon>
        <taxon>Magnoliopsida</taxon>
        <taxon>Liliopsida</taxon>
        <taxon>Asparagales</taxon>
        <taxon>Orchidaceae</taxon>
        <taxon>Epidendroideae</taxon>
        <taxon>Malaxideae</taxon>
        <taxon>Dendrobiinae</taxon>
        <taxon>Dendrobium</taxon>
    </lineage>
</organism>
<protein>
    <submittedName>
        <fullName evidence="2">Uncharacterized protein</fullName>
    </submittedName>
</protein>
<proteinExistence type="inferred from homology"/>
<comment type="similarity">
    <text evidence="1">Belongs to the ARG7 family.</text>
</comment>
<evidence type="ECO:0000313" key="3">
    <source>
        <dbReference type="Proteomes" id="UP000775213"/>
    </source>
</evidence>
<dbReference type="Proteomes" id="UP000775213">
    <property type="component" value="Unassembled WGS sequence"/>
</dbReference>
<keyword evidence="3" id="KW-1185">Reference proteome</keyword>
<evidence type="ECO:0000313" key="2">
    <source>
        <dbReference type="EMBL" id="KAH0460426.1"/>
    </source>
</evidence>
<dbReference type="Pfam" id="PF02519">
    <property type="entry name" value="Auxin_inducible"/>
    <property type="match status" value="1"/>
</dbReference>
<evidence type="ECO:0000256" key="1">
    <source>
        <dbReference type="ARBA" id="ARBA00006974"/>
    </source>
</evidence>
<dbReference type="GO" id="GO:0009733">
    <property type="term" value="P:response to auxin"/>
    <property type="evidence" value="ECO:0007669"/>
    <property type="project" value="InterPro"/>
</dbReference>
<accession>A0AAV7GUJ9</accession>
<name>A0AAV7GUJ9_DENCH</name>
<dbReference type="EMBL" id="JAGFBR010000010">
    <property type="protein sequence ID" value="KAH0460426.1"/>
    <property type="molecule type" value="Genomic_DNA"/>
</dbReference>
<comment type="caution">
    <text evidence="2">The sequence shown here is derived from an EMBL/GenBank/DDBJ whole genome shotgun (WGS) entry which is preliminary data.</text>
</comment>
<dbReference type="PANTHER" id="PTHR31374:SF7">
    <property type="entry name" value="SAUR-LIKE AUXIN-RESPONSIVE PROTEIN FAMILY"/>
    <property type="match status" value="1"/>
</dbReference>
<dbReference type="PANTHER" id="PTHR31374">
    <property type="entry name" value="AUXIN-INDUCED PROTEIN-LIKE-RELATED"/>
    <property type="match status" value="1"/>
</dbReference>
<reference evidence="2 3" key="1">
    <citation type="journal article" date="2021" name="Hortic Res">
        <title>Chromosome-scale assembly of the Dendrobium chrysotoxum genome enhances the understanding of orchid evolution.</title>
        <authorList>
            <person name="Zhang Y."/>
            <person name="Zhang G.Q."/>
            <person name="Zhang D."/>
            <person name="Liu X.D."/>
            <person name="Xu X.Y."/>
            <person name="Sun W.H."/>
            <person name="Yu X."/>
            <person name="Zhu X."/>
            <person name="Wang Z.W."/>
            <person name="Zhao X."/>
            <person name="Zhong W.Y."/>
            <person name="Chen H."/>
            <person name="Yin W.L."/>
            <person name="Huang T."/>
            <person name="Niu S.C."/>
            <person name="Liu Z.J."/>
        </authorList>
    </citation>
    <scope>NUCLEOTIDE SEQUENCE [LARGE SCALE GENOMIC DNA]</scope>
    <source>
        <strain evidence="2">Lindl</strain>
    </source>
</reference>